<dbReference type="InterPro" id="IPR050051">
    <property type="entry name" value="EccE_dom"/>
</dbReference>
<accession>A0ABY3VTC6</accession>
<evidence type="ECO:0000256" key="2">
    <source>
        <dbReference type="ARBA" id="ARBA00007759"/>
    </source>
</evidence>
<evidence type="ECO:0000256" key="3">
    <source>
        <dbReference type="ARBA" id="ARBA00022475"/>
    </source>
</evidence>
<keyword evidence="6 7" id="KW-0472">Membrane</keyword>
<evidence type="ECO:0000256" key="5">
    <source>
        <dbReference type="ARBA" id="ARBA00022989"/>
    </source>
</evidence>
<keyword evidence="3" id="KW-1003">Cell membrane</keyword>
<dbReference type="EMBL" id="CP092488">
    <property type="protein sequence ID" value="UMB71895.1"/>
    <property type="molecule type" value="Genomic_DNA"/>
</dbReference>
<gene>
    <name evidence="9" type="primary">eccE</name>
    <name evidence="9" type="ORF">MKK62_12130</name>
</gene>
<evidence type="ECO:0000313" key="10">
    <source>
        <dbReference type="Proteomes" id="UP001055336"/>
    </source>
</evidence>
<dbReference type="Proteomes" id="UP001055336">
    <property type="component" value="Chromosome"/>
</dbReference>
<protein>
    <submittedName>
        <fullName evidence="9">Type VII secretion protein EccE</fullName>
    </submittedName>
</protein>
<organism evidence="9 10">
    <name type="scientific">Mycobacterium paraterrae</name>
    <dbReference type="NCBI Taxonomy" id="577492"/>
    <lineage>
        <taxon>Bacteria</taxon>
        <taxon>Bacillati</taxon>
        <taxon>Actinomycetota</taxon>
        <taxon>Actinomycetes</taxon>
        <taxon>Mycobacteriales</taxon>
        <taxon>Mycobacteriaceae</taxon>
        <taxon>Mycobacterium</taxon>
    </lineage>
</organism>
<evidence type="ECO:0000256" key="7">
    <source>
        <dbReference type="SAM" id="Phobius"/>
    </source>
</evidence>
<evidence type="ECO:0000256" key="6">
    <source>
        <dbReference type="ARBA" id="ARBA00023136"/>
    </source>
</evidence>
<keyword evidence="5 7" id="KW-1133">Transmembrane helix</keyword>
<dbReference type="InterPro" id="IPR021368">
    <property type="entry name" value="T7SS_EccE"/>
</dbReference>
<feature type="domain" description="Type VII secretion system protein EccE" evidence="8">
    <location>
        <begin position="188"/>
        <end position="278"/>
    </location>
</feature>
<keyword evidence="4 7" id="KW-0812">Transmembrane</keyword>
<evidence type="ECO:0000313" key="9">
    <source>
        <dbReference type="EMBL" id="UMB71895.1"/>
    </source>
</evidence>
<reference evidence="9" key="1">
    <citation type="submission" date="2022-08" db="EMBL/GenBank/DDBJ databases">
        <title>Whole genome sequencing of non-tuberculosis mycobacteria type-strains.</title>
        <authorList>
            <person name="Igarashi Y."/>
            <person name="Osugi A."/>
            <person name="Mitarai S."/>
        </authorList>
    </citation>
    <scope>NUCLEOTIDE SEQUENCE</scope>
    <source>
        <strain evidence="9">DSM 45127</strain>
    </source>
</reference>
<comment type="similarity">
    <text evidence="2">Belongs to the EccE family.</text>
</comment>
<evidence type="ECO:0000256" key="4">
    <source>
        <dbReference type="ARBA" id="ARBA00022692"/>
    </source>
</evidence>
<evidence type="ECO:0000259" key="8">
    <source>
        <dbReference type="Pfam" id="PF11203"/>
    </source>
</evidence>
<sequence length="386" mass="41766">MKAQREYGLSLTWERVTTVFLIDVALLVVTSRLPDSWQAGRNLCFWIGVGLAVILTVAALLTNGGVPVSSAPIARIRNWYADPEALTVGCTPAVDHRRQFSRETVGIREHEGQLIAVISVDGAGEAGRHRHREGSSASIPLEAVVTSLRQFDVRLDSVDIVSVGTRQGSKDVKSAVADDFGGGRRPIEERNTWLVLRMDPQHNVNAVAARDSVACTLAAAAERLAHDLDGRSCAARPLTADEIAEVDGAVLAGLQPAHVRPFWRYLKTPDGFVTSFWVSPGDITSETLEELWLTDADVTVMTIRIIAEGQEADVSVWVRYHSHQRLRKEAFSGLNRLTGRQLGAVAASLPAPTARRPLPMPSRTLTRSEDILVPVGATAGAPENGA</sequence>
<dbReference type="NCBIfam" id="TIGR03923">
    <property type="entry name" value="T7SS_EccE"/>
    <property type="match status" value="1"/>
</dbReference>
<dbReference type="Pfam" id="PF11203">
    <property type="entry name" value="EccE"/>
    <property type="match status" value="1"/>
</dbReference>
<feature type="transmembrane region" description="Helical" evidence="7">
    <location>
        <begin position="43"/>
        <end position="61"/>
    </location>
</feature>
<comment type="subcellular location">
    <subcellularLocation>
        <location evidence="1">Cell membrane</location>
    </subcellularLocation>
</comment>
<dbReference type="RefSeq" id="WP_240263622.1">
    <property type="nucleotide sequence ID" value="NZ_CP092488.2"/>
</dbReference>
<name>A0ABY3VTC6_9MYCO</name>
<keyword evidence="10" id="KW-1185">Reference proteome</keyword>
<evidence type="ECO:0000256" key="1">
    <source>
        <dbReference type="ARBA" id="ARBA00004236"/>
    </source>
</evidence>
<proteinExistence type="inferred from homology"/>
<feature type="transmembrane region" description="Helical" evidence="7">
    <location>
        <begin position="12"/>
        <end position="31"/>
    </location>
</feature>